<evidence type="ECO:0000313" key="2">
    <source>
        <dbReference type="EMBL" id="MBA3925582.1"/>
    </source>
</evidence>
<name>A0A7W1T4X8_9LIST</name>
<sequence>MGRRYDINLPSDYIAFLETSNGGIVDKSDRNQVWIEGVNSSVNIDVLYGVNTGNSSSNIEIWMEKLKDDMMEGSIIIGDDLMQGIIVMICEGEFAGIYYWDDSFQFEESTDEKNTYWIAKDFSTLIDMIRR</sequence>
<feature type="domain" description="Knr4/Smi1-like" evidence="1">
    <location>
        <begin position="4"/>
        <end position="127"/>
    </location>
</feature>
<dbReference type="SUPFAM" id="SSF160631">
    <property type="entry name" value="SMI1/KNR4-like"/>
    <property type="match status" value="1"/>
</dbReference>
<dbReference type="Proteomes" id="UP000548787">
    <property type="component" value="Unassembled WGS sequence"/>
</dbReference>
<dbReference type="AlphaFoldDB" id="A0A7W1T4X8"/>
<protein>
    <submittedName>
        <fullName evidence="2">SMI1/KNR4 family protein</fullName>
    </submittedName>
</protein>
<accession>A0A7W1T4X8</accession>
<gene>
    <name evidence="2" type="ORF">HPK16_04425</name>
</gene>
<dbReference type="Gene3D" id="3.40.1580.10">
    <property type="entry name" value="SMI1/KNR4-like"/>
    <property type="match status" value="1"/>
</dbReference>
<proteinExistence type="predicted"/>
<reference evidence="2 3" key="1">
    <citation type="submission" date="2020-08" db="EMBL/GenBank/DDBJ databases">
        <title>Listeria ohnekaius sp. nov. and Listeria portnoyii sp. nov. isolated from non-agricultural and natural environments.</title>
        <authorList>
            <person name="Weller D."/>
            <person name="Belias A.M."/>
            <person name="Liao J."/>
            <person name="Guo S."/>
            <person name="Orsi R.H."/>
            <person name="Wiedmann M."/>
        </authorList>
    </citation>
    <scope>NUCLEOTIDE SEQUENCE [LARGE SCALE GENOMIC DNA]</scope>
    <source>
        <strain evidence="2 3">FSL W9-0585</strain>
    </source>
</reference>
<keyword evidence="3" id="KW-1185">Reference proteome</keyword>
<organism evidence="2 3">
    <name type="scientific">Listeria rustica</name>
    <dbReference type="NCBI Taxonomy" id="2713503"/>
    <lineage>
        <taxon>Bacteria</taxon>
        <taxon>Bacillati</taxon>
        <taxon>Bacillota</taxon>
        <taxon>Bacilli</taxon>
        <taxon>Bacillales</taxon>
        <taxon>Listeriaceae</taxon>
        <taxon>Listeria</taxon>
    </lineage>
</organism>
<evidence type="ECO:0000259" key="1">
    <source>
        <dbReference type="Pfam" id="PF09346"/>
    </source>
</evidence>
<dbReference type="EMBL" id="JABJVM010000003">
    <property type="protein sequence ID" value="MBA3925582.1"/>
    <property type="molecule type" value="Genomic_DNA"/>
</dbReference>
<dbReference type="Pfam" id="PF09346">
    <property type="entry name" value="SMI1_KNR4"/>
    <property type="match status" value="1"/>
</dbReference>
<comment type="caution">
    <text evidence="2">The sequence shown here is derived from an EMBL/GenBank/DDBJ whole genome shotgun (WGS) entry which is preliminary data.</text>
</comment>
<dbReference type="InterPro" id="IPR018958">
    <property type="entry name" value="Knr4/Smi1-like_dom"/>
</dbReference>
<dbReference type="InterPro" id="IPR037883">
    <property type="entry name" value="Knr4/Smi1-like_sf"/>
</dbReference>
<evidence type="ECO:0000313" key="3">
    <source>
        <dbReference type="Proteomes" id="UP000548787"/>
    </source>
</evidence>